<accession>A0A0H2S730</accession>
<dbReference type="SUPFAM" id="SSF81383">
    <property type="entry name" value="F-box domain"/>
    <property type="match status" value="1"/>
</dbReference>
<dbReference type="Proteomes" id="UP000053477">
    <property type="component" value="Unassembled WGS sequence"/>
</dbReference>
<proteinExistence type="predicted"/>
<name>A0A0H2S730_9AGAM</name>
<reference evidence="2 3" key="1">
    <citation type="submission" date="2015-04" db="EMBL/GenBank/DDBJ databases">
        <title>Complete genome sequence of Schizopora paradoxa KUC8140, a cosmopolitan wood degrader in East Asia.</title>
        <authorList>
            <consortium name="DOE Joint Genome Institute"/>
            <person name="Min B."/>
            <person name="Park H."/>
            <person name="Jang Y."/>
            <person name="Kim J.-J."/>
            <person name="Kim K.H."/>
            <person name="Pangilinan J."/>
            <person name="Lipzen A."/>
            <person name="Riley R."/>
            <person name="Grigoriev I.V."/>
            <person name="Spatafora J.W."/>
            <person name="Choi I.-G."/>
        </authorList>
    </citation>
    <scope>NUCLEOTIDE SEQUENCE [LARGE SCALE GENOMIC DNA]</scope>
    <source>
        <strain evidence="2 3">KUC8140</strain>
    </source>
</reference>
<dbReference type="Gene3D" id="1.20.1280.50">
    <property type="match status" value="1"/>
</dbReference>
<dbReference type="PROSITE" id="PS50181">
    <property type="entry name" value="FBOX"/>
    <property type="match status" value="1"/>
</dbReference>
<keyword evidence="3" id="KW-1185">Reference proteome</keyword>
<dbReference type="OrthoDB" id="3226064at2759"/>
<dbReference type="Pfam" id="PF12937">
    <property type="entry name" value="F-box-like"/>
    <property type="match status" value="1"/>
</dbReference>
<protein>
    <recommendedName>
        <fullName evidence="1">F-box domain-containing protein</fullName>
    </recommendedName>
</protein>
<evidence type="ECO:0000313" key="3">
    <source>
        <dbReference type="Proteomes" id="UP000053477"/>
    </source>
</evidence>
<organism evidence="2 3">
    <name type="scientific">Schizopora paradoxa</name>
    <dbReference type="NCBI Taxonomy" id="27342"/>
    <lineage>
        <taxon>Eukaryota</taxon>
        <taxon>Fungi</taxon>
        <taxon>Dikarya</taxon>
        <taxon>Basidiomycota</taxon>
        <taxon>Agaricomycotina</taxon>
        <taxon>Agaricomycetes</taxon>
        <taxon>Hymenochaetales</taxon>
        <taxon>Schizoporaceae</taxon>
        <taxon>Schizopora</taxon>
    </lineage>
</organism>
<dbReference type="STRING" id="27342.A0A0H2S730"/>
<evidence type="ECO:0000313" key="2">
    <source>
        <dbReference type="EMBL" id="KLO20022.1"/>
    </source>
</evidence>
<feature type="domain" description="F-box" evidence="1">
    <location>
        <begin position="5"/>
        <end position="54"/>
    </location>
</feature>
<evidence type="ECO:0000259" key="1">
    <source>
        <dbReference type="PROSITE" id="PS50181"/>
    </source>
</evidence>
<dbReference type="InterPro" id="IPR036047">
    <property type="entry name" value="F-box-like_dom_sf"/>
</dbReference>
<dbReference type="EMBL" id="KQ085883">
    <property type="protein sequence ID" value="KLO20022.1"/>
    <property type="molecule type" value="Genomic_DNA"/>
</dbReference>
<dbReference type="AlphaFoldDB" id="A0A0H2S730"/>
<gene>
    <name evidence="2" type="ORF">SCHPADRAFT_817284</name>
</gene>
<dbReference type="InterPro" id="IPR001810">
    <property type="entry name" value="F-box_dom"/>
</dbReference>
<dbReference type="InParanoid" id="A0A0H2S730"/>
<sequence>MPKSAANILQIPPEITEHALVLSHPRDVARFAQTCRLARQLVYQARDQHLWRRLYLEQPFDDLRNSLEVQASPELANSVDWMGELQRRVYATHLLSKPDIIAQDLSEALKVLITAIRNTPPPLDKTGESKDILWVAHLVQDHKVFGTDAEATSGQEMAMREALRDASQEFCQMWSYLGWRDCHDTEYEIETRNHARAFVYDLRNYSSGTLWGPFMEDKKLKYRVNWLHVASIIKVVHSNLQDLGALWSGTRPPRTLRSLQPYTAPNCPNRNPRDWAGVEGTWRRYVCFMDYRFFSVGNNGPYDPEFFEAEDFQEATRLIELKIHIERLLYPNSSNTAASSSTSNSKQALPIIFFKGTSRGGNGNEADVRGSVRMTPDGYIRWRFVSASIYDGHSQWSSEGVQIGAVGSAAGVVGTWTGAHHEEGDPAGPFWLWKVEDNHPSHMHTTLFA</sequence>